<keyword evidence="4" id="KW-1003">Cell membrane</keyword>
<keyword evidence="8" id="KW-0249">Electron transport</keyword>
<gene>
    <name evidence="15" type="ORF">AABB29_06105</name>
</gene>
<dbReference type="EMBL" id="CP150951">
    <property type="protein sequence ID" value="WZC50210.1"/>
    <property type="molecule type" value="Genomic_DNA"/>
</dbReference>
<proteinExistence type="inferred from homology"/>
<dbReference type="InterPro" id="IPR052168">
    <property type="entry name" value="Cytochrome_b561_oxidase"/>
</dbReference>
<feature type="transmembrane region" description="Helical" evidence="13">
    <location>
        <begin position="77"/>
        <end position="99"/>
    </location>
</feature>
<keyword evidence="16" id="KW-1185">Reference proteome</keyword>
<evidence type="ECO:0000256" key="2">
    <source>
        <dbReference type="ARBA" id="ARBA00004651"/>
    </source>
</evidence>
<evidence type="ECO:0000256" key="3">
    <source>
        <dbReference type="ARBA" id="ARBA00022448"/>
    </source>
</evidence>
<protein>
    <submittedName>
        <fullName evidence="15">Cytochrome b</fullName>
    </submittedName>
</protein>
<sequence>MKYSKTQVVYHWLTAALIFVMLGTGLAYRFDLADRAALNAHQIAGQLLIVVLALRVGARLMRRRPVTRHQHAAWERLLAGAVHFGLYGTMIAFVITGYVSASALSSNSLIAPVDITFARSDTGEWLLDIHYMLKWVLLGFFGLHLAGALKHLLIDRDDSFSHMTFTSKKQEPPNA</sequence>
<keyword evidence="10" id="KW-0408">Iron</keyword>
<keyword evidence="5" id="KW-0349">Heme</keyword>
<evidence type="ECO:0000259" key="14">
    <source>
        <dbReference type="Pfam" id="PF01292"/>
    </source>
</evidence>
<dbReference type="PANTHER" id="PTHR30529:SF1">
    <property type="entry name" value="CYTOCHROME B561 HOMOLOG 2"/>
    <property type="match status" value="1"/>
</dbReference>
<keyword evidence="6 13" id="KW-0812">Transmembrane</keyword>
<accession>A0ABZ2V7R7</accession>
<dbReference type="Pfam" id="PF01292">
    <property type="entry name" value="Ni_hydr_CYTB"/>
    <property type="match status" value="1"/>
</dbReference>
<evidence type="ECO:0000313" key="15">
    <source>
        <dbReference type="EMBL" id="WZC50210.1"/>
    </source>
</evidence>
<comment type="cofactor">
    <cofactor evidence="1">
        <name>heme b</name>
        <dbReference type="ChEBI" id="CHEBI:60344"/>
    </cofactor>
</comment>
<evidence type="ECO:0000256" key="5">
    <source>
        <dbReference type="ARBA" id="ARBA00022617"/>
    </source>
</evidence>
<feature type="transmembrane region" description="Helical" evidence="13">
    <location>
        <begin position="135"/>
        <end position="153"/>
    </location>
</feature>
<dbReference type="SUPFAM" id="SSF81342">
    <property type="entry name" value="Transmembrane di-heme cytochromes"/>
    <property type="match status" value="1"/>
</dbReference>
<evidence type="ECO:0000256" key="6">
    <source>
        <dbReference type="ARBA" id="ARBA00022692"/>
    </source>
</evidence>
<evidence type="ECO:0000256" key="7">
    <source>
        <dbReference type="ARBA" id="ARBA00022723"/>
    </source>
</evidence>
<evidence type="ECO:0000313" key="16">
    <source>
        <dbReference type="Proteomes" id="UP001440612"/>
    </source>
</evidence>
<dbReference type="RefSeq" id="WP_341368318.1">
    <property type="nucleotide sequence ID" value="NZ_CP150951.2"/>
</dbReference>
<evidence type="ECO:0000256" key="1">
    <source>
        <dbReference type="ARBA" id="ARBA00001970"/>
    </source>
</evidence>
<dbReference type="Gene3D" id="1.20.950.20">
    <property type="entry name" value="Transmembrane di-heme cytochromes, Chain C"/>
    <property type="match status" value="1"/>
</dbReference>
<keyword evidence="11 13" id="KW-0472">Membrane</keyword>
<evidence type="ECO:0000256" key="8">
    <source>
        <dbReference type="ARBA" id="ARBA00022982"/>
    </source>
</evidence>
<dbReference type="InterPro" id="IPR016174">
    <property type="entry name" value="Di-haem_cyt_TM"/>
</dbReference>
<evidence type="ECO:0000256" key="13">
    <source>
        <dbReference type="SAM" id="Phobius"/>
    </source>
</evidence>
<keyword evidence="7" id="KW-0479">Metal-binding</keyword>
<feature type="domain" description="Cytochrome b561 bacterial/Ni-hydrogenase" evidence="14">
    <location>
        <begin position="3"/>
        <end position="164"/>
    </location>
</feature>
<evidence type="ECO:0000256" key="10">
    <source>
        <dbReference type="ARBA" id="ARBA00023004"/>
    </source>
</evidence>
<evidence type="ECO:0000256" key="9">
    <source>
        <dbReference type="ARBA" id="ARBA00022989"/>
    </source>
</evidence>
<comment type="subcellular location">
    <subcellularLocation>
        <location evidence="2">Cell membrane</location>
        <topology evidence="2">Multi-pass membrane protein</topology>
    </subcellularLocation>
</comment>
<keyword evidence="9 13" id="KW-1133">Transmembrane helix</keyword>
<organism evidence="15 16">
    <name type="scientific">Yoonia phaeophyticola</name>
    <dbReference type="NCBI Taxonomy" id="3137369"/>
    <lineage>
        <taxon>Bacteria</taxon>
        <taxon>Pseudomonadati</taxon>
        <taxon>Pseudomonadota</taxon>
        <taxon>Alphaproteobacteria</taxon>
        <taxon>Rhodobacterales</taxon>
        <taxon>Paracoccaceae</taxon>
        <taxon>Yoonia</taxon>
    </lineage>
</organism>
<feature type="transmembrane region" description="Helical" evidence="13">
    <location>
        <begin position="12"/>
        <end position="30"/>
    </location>
</feature>
<dbReference type="PANTHER" id="PTHR30529">
    <property type="entry name" value="CYTOCHROME B561"/>
    <property type="match status" value="1"/>
</dbReference>
<dbReference type="Proteomes" id="UP001440612">
    <property type="component" value="Chromosome"/>
</dbReference>
<dbReference type="InterPro" id="IPR011577">
    <property type="entry name" value="Cyt_b561_bac/Ni-Hgenase"/>
</dbReference>
<reference evidence="16" key="1">
    <citation type="submission" date="2024-04" db="EMBL/GenBank/DDBJ databases">
        <title>Phylogenomic analyses of a clade within the roseobacter group suggest taxonomic reassignments of species of the genera Aestuariivita, Citreicella, Loktanella, Nautella, Pelagibaca, Ruegeria, Thalassobius, Thiobacimonas and Tropicibacter, and the proposal o.</title>
        <authorList>
            <person name="Jeon C.O."/>
        </authorList>
    </citation>
    <scope>NUCLEOTIDE SEQUENCE [LARGE SCALE GENOMIC DNA]</scope>
    <source>
        <strain evidence="16">BS5-3</strain>
    </source>
</reference>
<name>A0ABZ2V7R7_9RHOB</name>
<keyword evidence="3" id="KW-0813">Transport</keyword>
<evidence type="ECO:0000256" key="11">
    <source>
        <dbReference type="ARBA" id="ARBA00023136"/>
    </source>
</evidence>
<evidence type="ECO:0000256" key="4">
    <source>
        <dbReference type="ARBA" id="ARBA00022475"/>
    </source>
</evidence>
<comment type="similarity">
    <text evidence="12">Belongs to the cytochrome b561 family.</text>
</comment>
<feature type="transmembrane region" description="Helical" evidence="13">
    <location>
        <begin position="36"/>
        <end position="56"/>
    </location>
</feature>
<evidence type="ECO:0000256" key="12">
    <source>
        <dbReference type="ARBA" id="ARBA00037975"/>
    </source>
</evidence>